<protein>
    <submittedName>
        <fullName evidence="3">Uncharacterized protein</fullName>
    </submittedName>
</protein>
<evidence type="ECO:0000313" key="3">
    <source>
        <dbReference type="EMBL" id="KAK5649306.1"/>
    </source>
</evidence>
<proteinExistence type="predicted"/>
<feature type="chain" id="PRO_5042984187" evidence="2">
    <location>
        <begin position="23"/>
        <end position="214"/>
    </location>
</feature>
<organism evidence="3 4">
    <name type="scientific">Pyrocoelia pectoralis</name>
    <dbReference type="NCBI Taxonomy" id="417401"/>
    <lineage>
        <taxon>Eukaryota</taxon>
        <taxon>Metazoa</taxon>
        <taxon>Ecdysozoa</taxon>
        <taxon>Arthropoda</taxon>
        <taxon>Hexapoda</taxon>
        <taxon>Insecta</taxon>
        <taxon>Pterygota</taxon>
        <taxon>Neoptera</taxon>
        <taxon>Endopterygota</taxon>
        <taxon>Coleoptera</taxon>
        <taxon>Polyphaga</taxon>
        <taxon>Elateriformia</taxon>
        <taxon>Elateroidea</taxon>
        <taxon>Lampyridae</taxon>
        <taxon>Lampyrinae</taxon>
        <taxon>Pyrocoelia</taxon>
    </lineage>
</organism>
<feature type="compositionally biased region" description="Acidic residues" evidence="1">
    <location>
        <begin position="183"/>
        <end position="198"/>
    </location>
</feature>
<feature type="region of interest" description="Disordered" evidence="1">
    <location>
        <begin position="148"/>
        <end position="214"/>
    </location>
</feature>
<gene>
    <name evidence="3" type="ORF">RI129_000335</name>
</gene>
<dbReference type="EMBL" id="JAVRBK010000001">
    <property type="protein sequence ID" value="KAK5649306.1"/>
    <property type="molecule type" value="Genomic_DNA"/>
</dbReference>
<feature type="compositionally biased region" description="Basic and acidic residues" evidence="1">
    <location>
        <begin position="161"/>
        <end position="170"/>
    </location>
</feature>
<keyword evidence="2" id="KW-0732">Signal</keyword>
<name>A0AAN7VS33_9COLE</name>
<accession>A0AAN7VS33</accession>
<evidence type="ECO:0000313" key="4">
    <source>
        <dbReference type="Proteomes" id="UP001329430"/>
    </source>
</evidence>
<sequence length="214" mass="23546">MKRNLNLLILTIFFIKLSNVESVRVPENLEELIESGANIAYIKSYSNGDDGDNESGYHKVSNDKGGDGYKHLDSFHKADSDKYGYEAHSSFGKAAGYDDEAGENIEEKESKNAYKIVDNEGDSNYYSEGNADATDALGYTGEYNAGGGDSRSYDNGGETYSHGHPEHYESEPGNYESRGNIINEDENSEYTFDGGDESAGEHYTAAEGDDDTYY</sequence>
<evidence type="ECO:0000256" key="2">
    <source>
        <dbReference type="SAM" id="SignalP"/>
    </source>
</evidence>
<evidence type="ECO:0000256" key="1">
    <source>
        <dbReference type="SAM" id="MobiDB-lite"/>
    </source>
</evidence>
<reference evidence="3 4" key="1">
    <citation type="journal article" date="2024" name="Insects">
        <title>An Improved Chromosome-Level Genome Assembly of the Firefly Pyrocoelia pectoralis.</title>
        <authorList>
            <person name="Fu X."/>
            <person name="Meyer-Rochow V.B."/>
            <person name="Ballantyne L."/>
            <person name="Zhu X."/>
        </authorList>
    </citation>
    <scope>NUCLEOTIDE SEQUENCE [LARGE SCALE GENOMIC DNA]</scope>
    <source>
        <strain evidence="3">XCY_ONT2</strain>
    </source>
</reference>
<keyword evidence="4" id="KW-1185">Reference proteome</keyword>
<feature type="signal peptide" evidence="2">
    <location>
        <begin position="1"/>
        <end position="22"/>
    </location>
</feature>
<dbReference type="AlphaFoldDB" id="A0AAN7VS33"/>
<comment type="caution">
    <text evidence="3">The sequence shown here is derived from an EMBL/GenBank/DDBJ whole genome shotgun (WGS) entry which is preliminary data.</text>
</comment>
<dbReference type="Proteomes" id="UP001329430">
    <property type="component" value="Chromosome 1"/>
</dbReference>